<protein>
    <recommendedName>
        <fullName evidence="5">MYND-type domain-containing protein</fullName>
    </recommendedName>
</protein>
<evidence type="ECO:0000256" key="3">
    <source>
        <dbReference type="ARBA" id="ARBA00022833"/>
    </source>
</evidence>
<dbReference type="AlphaFoldDB" id="A0AAD7CEC0"/>
<evidence type="ECO:0000259" key="5">
    <source>
        <dbReference type="PROSITE" id="PS50865"/>
    </source>
</evidence>
<dbReference type="InterPro" id="IPR016181">
    <property type="entry name" value="Acyl_CoA_acyltransferase"/>
</dbReference>
<dbReference type="Proteomes" id="UP001221142">
    <property type="component" value="Unassembled WGS sequence"/>
</dbReference>
<evidence type="ECO:0000313" key="7">
    <source>
        <dbReference type="Proteomes" id="UP001221142"/>
    </source>
</evidence>
<dbReference type="GO" id="GO:0008270">
    <property type="term" value="F:zinc ion binding"/>
    <property type="evidence" value="ECO:0007669"/>
    <property type="project" value="UniProtKB-KW"/>
</dbReference>
<dbReference type="SUPFAM" id="SSF55729">
    <property type="entry name" value="Acyl-CoA N-acyltransferases (Nat)"/>
    <property type="match status" value="1"/>
</dbReference>
<reference evidence="6" key="1">
    <citation type="submission" date="2023-03" db="EMBL/GenBank/DDBJ databases">
        <title>Massive genome expansion in bonnet fungi (Mycena s.s.) driven by repeated elements and novel gene families across ecological guilds.</title>
        <authorList>
            <consortium name="Lawrence Berkeley National Laboratory"/>
            <person name="Harder C.B."/>
            <person name="Miyauchi S."/>
            <person name="Viragh M."/>
            <person name="Kuo A."/>
            <person name="Thoen E."/>
            <person name="Andreopoulos B."/>
            <person name="Lu D."/>
            <person name="Skrede I."/>
            <person name="Drula E."/>
            <person name="Henrissat B."/>
            <person name="Morin E."/>
            <person name="Kohler A."/>
            <person name="Barry K."/>
            <person name="LaButti K."/>
            <person name="Morin E."/>
            <person name="Salamov A."/>
            <person name="Lipzen A."/>
            <person name="Mereny Z."/>
            <person name="Hegedus B."/>
            <person name="Baldrian P."/>
            <person name="Stursova M."/>
            <person name="Weitz H."/>
            <person name="Taylor A."/>
            <person name="Grigoriev I.V."/>
            <person name="Nagy L.G."/>
            <person name="Martin F."/>
            <person name="Kauserud H."/>
        </authorList>
    </citation>
    <scope>NUCLEOTIDE SEQUENCE</scope>
    <source>
        <strain evidence="6">9284</strain>
    </source>
</reference>
<dbReference type="EMBL" id="JARKIF010000002">
    <property type="protein sequence ID" value="KAJ7646677.1"/>
    <property type="molecule type" value="Genomic_DNA"/>
</dbReference>
<feature type="domain" description="MYND-type" evidence="5">
    <location>
        <begin position="35"/>
        <end position="89"/>
    </location>
</feature>
<dbReference type="InterPro" id="IPR002893">
    <property type="entry name" value="Znf_MYND"/>
</dbReference>
<dbReference type="Pfam" id="PF01753">
    <property type="entry name" value="zf-MYND"/>
    <property type="match status" value="1"/>
</dbReference>
<name>A0AAD7CEC0_9AGAR</name>
<evidence type="ECO:0000313" key="6">
    <source>
        <dbReference type="EMBL" id="KAJ7646677.1"/>
    </source>
</evidence>
<comment type="caution">
    <text evidence="6">The sequence shown here is derived from an EMBL/GenBank/DDBJ whole genome shotgun (WGS) entry which is preliminary data.</text>
</comment>
<evidence type="ECO:0000256" key="1">
    <source>
        <dbReference type="ARBA" id="ARBA00022723"/>
    </source>
</evidence>
<proteinExistence type="predicted"/>
<gene>
    <name evidence="6" type="ORF">FB45DRAFT_179313</name>
</gene>
<dbReference type="PROSITE" id="PS50865">
    <property type="entry name" value="ZF_MYND_2"/>
    <property type="match status" value="1"/>
</dbReference>
<keyword evidence="1" id="KW-0479">Metal-binding</keyword>
<sequence length="344" mass="38822">MEMDAATWVAEVCRENGYNFGRLSAPSPKRPTAVCANASCTSGRNVYLDSTPQAFEIRGNIICSGCEGVRYCSYQCQVAAWALQHQVVCAAPLSVALSGIHLRVWEQPRSDDSDEEEDEDHGRYYTDTLKDRARKTLKLEIMYTDPKTNRAHKVGHVIVEIIKLALVRGSGFHESLDGYSRELARLSAEFDSRGRISANNGCWQPGDFDGERRLVYLEEFIVDVPWRGKGIGGIVLPMLFELTEVEGARFIFSWPTVLDDLEPRASDDGFTDAEQATLRAKCDRIIAFYRRAGFRRLINSHFFCLAKDNNHASHSVPADEDAPYQEPPELTDEELLRMFSELLR</sequence>
<evidence type="ECO:0000256" key="2">
    <source>
        <dbReference type="ARBA" id="ARBA00022771"/>
    </source>
</evidence>
<accession>A0AAD7CEC0</accession>
<keyword evidence="3" id="KW-0862">Zinc</keyword>
<keyword evidence="7" id="KW-1185">Reference proteome</keyword>
<evidence type="ECO:0000256" key="4">
    <source>
        <dbReference type="PROSITE-ProRule" id="PRU00134"/>
    </source>
</evidence>
<dbReference type="SUPFAM" id="SSF144232">
    <property type="entry name" value="HIT/MYND zinc finger-like"/>
    <property type="match status" value="1"/>
</dbReference>
<organism evidence="6 7">
    <name type="scientific">Roridomyces roridus</name>
    <dbReference type="NCBI Taxonomy" id="1738132"/>
    <lineage>
        <taxon>Eukaryota</taxon>
        <taxon>Fungi</taxon>
        <taxon>Dikarya</taxon>
        <taxon>Basidiomycota</taxon>
        <taxon>Agaricomycotina</taxon>
        <taxon>Agaricomycetes</taxon>
        <taxon>Agaricomycetidae</taxon>
        <taxon>Agaricales</taxon>
        <taxon>Marasmiineae</taxon>
        <taxon>Mycenaceae</taxon>
        <taxon>Roridomyces</taxon>
    </lineage>
</organism>
<dbReference type="Gene3D" id="6.10.140.2220">
    <property type="match status" value="1"/>
</dbReference>
<keyword evidence="2 4" id="KW-0863">Zinc-finger</keyword>